<keyword evidence="7" id="KW-0460">Magnesium</keyword>
<dbReference type="InterPro" id="IPR036078">
    <property type="entry name" value="Spo11/TopoVI_A_sf"/>
</dbReference>
<dbReference type="GO" id="GO:0000228">
    <property type="term" value="C:nuclear chromosome"/>
    <property type="evidence" value="ECO:0007669"/>
    <property type="project" value="TreeGrafter"/>
</dbReference>
<evidence type="ECO:0000259" key="14">
    <source>
        <dbReference type="Pfam" id="PF21180"/>
    </source>
</evidence>
<evidence type="ECO:0000256" key="6">
    <source>
        <dbReference type="ARBA" id="ARBA00022723"/>
    </source>
</evidence>
<evidence type="ECO:0000256" key="3">
    <source>
        <dbReference type="ARBA" id="ARBA00004123"/>
    </source>
</evidence>
<dbReference type="GO" id="GO:0003677">
    <property type="term" value="F:DNA binding"/>
    <property type="evidence" value="ECO:0007669"/>
    <property type="project" value="UniProtKB-UniRule"/>
</dbReference>
<sequence length="289" mass="32352">MLRVLQLIHEGLVKNEKSTKRDLYYKDAKLFRSQSVVDELVDDIAFTFSVARSALNVTAASKGLVAGGLTIHKKNGAIDDCSDFPEGLLIPNVADIKTLEINADYVLVIEKEASFQSLCLERFHSHPEIGNAILITLRPIPTREFLRLLANSTTLSQSAYTRSTPIFCLVDNDPHGFEIFSTYKFGSKSLAHENRNLTLPSLQWIGVFAKDFDGVKNGLDGYMPLTIRDRQKATSLLQNSWLDGEIEMKSDLCRMLFVGMKAEIQAMCEANKGGLVGYLVDKIREKREM</sequence>
<comment type="similarity">
    <text evidence="4 12">Belongs to the TOP6A family.</text>
</comment>
<proteinExistence type="inferred from homology"/>
<evidence type="ECO:0000256" key="12">
    <source>
        <dbReference type="PROSITE-ProRule" id="PRU01385"/>
    </source>
</evidence>
<dbReference type="STRING" id="1198029.A0A1U7LMP2"/>
<dbReference type="EC" id="5.6.2.2" evidence="5"/>
<dbReference type="SUPFAM" id="SSF56726">
    <property type="entry name" value="DNA topoisomerase IV, alpha subunit"/>
    <property type="match status" value="1"/>
</dbReference>
<dbReference type="Gene3D" id="3.40.1360.10">
    <property type="match status" value="1"/>
</dbReference>
<dbReference type="GO" id="GO:0005524">
    <property type="term" value="F:ATP binding"/>
    <property type="evidence" value="ECO:0007669"/>
    <property type="project" value="InterPro"/>
</dbReference>
<keyword evidence="6" id="KW-0479">Metal-binding</keyword>
<evidence type="ECO:0000313" key="16">
    <source>
        <dbReference type="Proteomes" id="UP000186594"/>
    </source>
</evidence>
<evidence type="ECO:0000256" key="2">
    <source>
        <dbReference type="ARBA" id="ARBA00001946"/>
    </source>
</evidence>
<name>A0A1U7LMP2_NEOID</name>
<dbReference type="InterPro" id="IPR013049">
    <property type="entry name" value="Spo11/TopoVI_A_N"/>
</dbReference>
<keyword evidence="10 12" id="KW-0413">Isomerase</keyword>
<keyword evidence="11" id="KW-0539">Nucleus</keyword>
<dbReference type="GO" id="GO:0046872">
    <property type="term" value="F:metal ion binding"/>
    <property type="evidence" value="ECO:0007669"/>
    <property type="project" value="UniProtKB-KW"/>
</dbReference>
<dbReference type="GO" id="GO:0003918">
    <property type="term" value="F:DNA topoisomerase type II (double strand cut, ATP-hydrolyzing) activity"/>
    <property type="evidence" value="ECO:0007669"/>
    <property type="project" value="UniProtKB-UniRule"/>
</dbReference>
<evidence type="ECO:0000256" key="5">
    <source>
        <dbReference type="ARBA" id="ARBA00012895"/>
    </source>
</evidence>
<dbReference type="OMA" id="IETAGMF"/>
<evidence type="ECO:0000256" key="4">
    <source>
        <dbReference type="ARBA" id="ARBA00006559"/>
    </source>
</evidence>
<dbReference type="Pfam" id="PF04406">
    <property type="entry name" value="TP6A_N"/>
    <property type="match status" value="1"/>
</dbReference>
<keyword evidence="9 12" id="KW-0238">DNA-binding</keyword>
<dbReference type="OrthoDB" id="5377392at2759"/>
<reference evidence="15 16" key="1">
    <citation type="submission" date="2016-04" db="EMBL/GenBank/DDBJ databases">
        <title>Evolutionary innovation and constraint leading to complex multicellularity in the Ascomycota.</title>
        <authorList>
            <person name="Cisse O."/>
            <person name="Nguyen A."/>
            <person name="Hewitt D.A."/>
            <person name="Jedd G."/>
            <person name="Stajich J.E."/>
        </authorList>
    </citation>
    <scope>NUCLEOTIDE SEQUENCE [LARGE SCALE GENOMIC DNA]</scope>
    <source>
        <strain evidence="15 16">DAH-3</strain>
    </source>
</reference>
<evidence type="ECO:0000256" key="1">
    <source>
        <dbReference type="ARBA" id="ARBA00000185"/>
    </source>
</evidence>
<dbReference type="PANTHER" id="PTHR10848:SF0">
    <property type="entry name" value="MEIOTIC RECOMBINATION PROTEIN SPO11"/>
    <property type="match status" value="1"/>
</dbReference>
<dbReference type="CDD" id="cd00223">
    <property type="entry name" value="TOPRIM_TopoIIB_SPO"/>
    <property type="match status" value="1"/>
</dbReference>
<dbReference type="PROSITE" id="PS52041">
    <property type="entry name" value="TOPO_IIB"/>
    <property type="match status" value="1"/>
</dbReference>
<organism evidence="15 16">
    <name type="scientific">Neolecta irregularis (strain DAH-3)</name>
    <dbReference type="NCBI Taxonomy" id="1198029"/>
    <lineage>
        <taxon>Eukaryota</taxon>
        <taxon>Fungi</taxon>
        <taxon>Dikarya</taxon>
        <taxon>Ascomycota</taxon>
        <taxon>Taphrinomycotina</taxon>
        <taxon>Neolectales</taxon>
        <taxon>Neolectaceae</taxon>
        <taxon>Neolecta</taxon>
    </lineage>
</organism>
<dbReference type="InterPro" id="IPR013048">
    <property type="entry name" value="Meiotic_Spo11"/>
</dbReference>
<evidence type="ECO:0000256" key="8">
    <source>
        <dbReference type="ARBA" id="ARBA00023029"/>
    </source>
</evidence>
<dbReference type="PANTHER" id="PTHR10848">
    <property type="entry name" value="MEIOTIC RECOMBINATION PROTEIN SPO11"/>
    <property type="match status" value="1"/>
</dbReference>
<dbReference type="PRINTS" id="PR01551">
    <property type="entry name" value="SPO11HOMOLOG"/>
</dbReference>
<dbReference type="InterPro" id="IPR034136">
    <property type="entry name" value="TOPRIM_Topo6A/Spo11"/>
</dbReference>
<dbReference type="InterPro" id="IPR002815">
    <property type="entry name" value="Spo11/TopoVI_A"/>
</dbReference>
<evidence type="ECO:0000256" key="9">
    <source>
        <dbReference type="ARBA" id="ARBA00023125"/>
    </source>
</evidence>
<feature type="active site" description="O-(5'-phospho-DNA)-tyrosine intermediate" evidence="12">
    <location>
        <position position="25"/>
    </location>
</feature>
<keyword evidence="16" id="KW-1185">Reference proteome</keyword>
<keyword evidence="8 12" id="KW-0799">Topoisomerase</keyword>
<dbReference type="Gene3D" id="1.10.10.10">
    <property type="entry name" value="Winged helix-like DNA-binding domain superfamily/Winged helix DNA-binding domain"/>
    <property type="match status" value="1"/>
</dbReference>
<evidence type="ECO:0000256" key="10">
    <source>
        <dbReference type="ARBA" id="ARBA00023235"/>
    </source>
</evidence>
<dbReference type="InterPro" id="IPR036388">
    <property type="entry name" value="WH-like_DNA-bd_sf"/>
</dbReference>
<comment type="subcellular location">
    <subcellularLocation>
        <location evidence="3">Nucleus</location>
    </subcellularLocation>
</comment>
<evidence type="ECO:0000256" key="7">
    <source>
        <dbReference type="ARBA" id="ARBA00022842"/>
    </source>
</evidence>
<dbReference type="Proteomes" id="UP000186594">
    <property type="component" value="Unassembled WGS sequence"/>
</dbReference>
<feature type="domain" description="Topoisomerase 6 subunit A/Spo11 TOPRIM" evidence="14">
    <location>
        <begin position="105"/>
        <end position="274"/>
    </location>
</feature>
<dbReference type="GO" id="GO:0042138">
    <property type="term" value="P:meiotic DNA double-strand break formation"/>
    <property type="evidence" value="ECO:0007669"/>
    <property type="project" value="InterPro"/>
</dbReference>
<comment type="cofactor">
    <cofactor evidence="2">
        <name>Mg(2+)</name>
        <dbReference type="ChEBI" id="CHEBI:18420"/>
    </cofactor>
</comment>
<dbReference type="GO" id="GO:0007131">
    <property type="term" value="P:reciprocal meiotic recombination"/>
    <property type="evidence" value="ECO:0007669"/>
    <property type="project" value="TreeGrafter"/>
</dbReference>
<protein>
    <recommendedName>
        <fullName evidence="5">DNA topoisomerase (ATP-hydrolyzing)</fullName>
        <ecNumber evidence="5">5.6.2.2</ecNumber>
    </recommendedName>
</protein>
<accession>A0A1U7LMP2</accession>
<comment type="caution">
    <text evidence="15">The sequence shown here is derived from an EMBL/GenBank/DDBJ whole genome shotgun (WGS) entry which is preliminary data.</text>
</comment>
<feature type="domain" description="Spo11/DNA topoisomerase VI subunit A N-terminal" evidence="13">
    <location>
        <begin position="1"/>
        <end position="57"/>
    </location>
</feature>
<dbReference type="GO" id="GO:0000706">
    <property type="term" value="P:meiotic DNA double-strand break processing"/>
    <property type="evidence" value="ECO:0007669"/>
    <property type="project" value="TreeGrafter"/>
</dbReference>
<evidence type="ECO:0000313" key="15">
    <source>
        <dbReference type="EMBL" id="OLL23940.1"/>
    </source>
</evidence>
<evidence type="ECO:0000256" key="11">
    <source>
        <dbReference type="ARBA" id="ARBA00023242"/>
    </source>
</evidence>
<dbReference type="PRINTS" id="PR01550">
    <property type="entry name" value="TOP6AFAMILY"/>
</dbReference>
<dbReference type="EMBL" id="LXFE01001080">
    <property type="protein sequence ID" value="OLL23940.1"/>
    <property type="molecule type" value="Genomic_DNA"/>
</dbReference>
<gene>
    <name evidence="15" type="ORF">NEOLI_005174</name>
</gene>
<dbReference type="AlphaFoldDB" id="A0A1U7LMP2"/>
<dbReference type="Pfam" id="PF21180">
    <property type="entry name" value="TOP6A-Spo11_Toprim"/>
    <property type="match status" value="1"/>
</dbReference>
<comment type="catalytic activity">
    <reaction evidence="1 12">
        <text>ATP-dependent breakage, passage and rejoining of double-stranded DNA.</text>
        <dbReference type="EC" id="5.6.2.2"/>
    </reaction>
</comment>
<evidence type="ECO:0000259" key="13">
    <source>
        <dbReference type="Pfam" id="PF04406"/>
    </source>
</evidence>